<reference evidence="1 2" key="1">
    <citation type="submission" date="2020-08" db="EMBL/GenBank/DDBJ databases">
        <title>Genomic Encyclopedia of Type Strains, Phase IV (KMG-IV): sequencing the most valuable type-strain genomes for metagenomic binning, comparative biology and taxonomic classification.</title>
        <authorList>
            <person name="Goeker M."/>
        </authorList>
    </citation>
    <scope>NUCLEOTIDE SEQUENCE [LARGE SCALE GENOMIC DNA]</scope>
    <source>
        <strain evidence="1 2">DSM 28570</strain>
    </source>
</reference>
<dbReference type="RefSeq" id="WP_183350434.1">
    <property type="nucleotide sequence ID" value="NZ_JACHEO010000008.1"/>
</dbReference>
<gene>
    <name evidence="1" type="ORF">HNQ81_001797</name>
</gene>
<sequence length="84" mass="9177">MADITRIEYTKKDLLTLMLKDQGIHEGHWVLGVKFIFTAMNIGQSPDGSDASPASVAAVDTIHLERVPEPLPFSVDAGEINPMK</sequence>
<protein>
    <submittedName>
        <fullName evidence="1">Uncharacterized protein</fullName>
    </submittedName>
</protein>
<name>A0A840UT97_9BACT</name>
<keyword evidence="2" id="KW-1185">Reference proteome</keyword>
<accession>A0A840UT97</accession>
<organism evidence="1 2">
    <name type="scientific">Desulfoprunum benzoelyticum</name>
    <dbReference type="NCBI Taxonomy" id="1506996"/>
    <lineage>
        <taxon>Bacteria</taxon>
        <taxon>Pseudomonadati</taxon>
        <taxon>Thermodesulfobacteriota</taxon>
        <taxon>Desulfobulbia</taxon>
        <taxon>Desulfobulbales</taxon>
        <taxon>Desulfobulbaceae</taxon>
        <taxon>Desulfoprunum</taxon>
    </lineage>
</organism>
<evidence type="ECO:0000313" key="2">
    <source>
        <dbReference type="Proteomes" id="UP000539642"/>
    </source>
</evidence>
<evidence type="ECO:0000313" key="1">
    <source>
        <dbReference type="EMBL" id="MBB5348066.1"/>
    </source>
</evidence>
<proteinExistence type="predicted"/>
<dbReference type="Proteomes" id="UP000539642">
    <property type="component" value="Unassembled WGS sequence"/>
</dbReference>
<dbReference type="EMBL" id="JACHEO010000008">
    <property type="protein sequence ID" value="MBB5348066.1"/>
    <property type="molecule type" value="Genomic_DNA"/>
</dbReference>
<dbReference type="AlphaFoldDB" id="A0A840UT97"/>
<comment type="caution">
    <text evidence="1">The sequence shown here is derived from an EMBL/GenBank/DDBJ whole genome shotgun (WGS) entry which is preliminary data.</text>
</comment>